<gene>
    <name evidence="1" type="ORF">MICPUCDRAFT_67747</name>
</gene>
<protein>
    <submittedName>
        <fullName evidence="1">Predicted protein</fullName>
    </submittedName>
</protein>
<dbReference type="KEGG" id="mpp:MICPUCDRAFT_67747"/>
<evidence type="ECO:0000313" key="2">
    <source>
        <dbReference type="Proteomes" id="UP000001876"/>
    </source>
</evidence>
<reference evidence="1 2" key="1">
    <citation type="journal article" date="2009" name="Science">
        <title>Green evolution and dynamic adaptations revealed by genomes of the marine picoeukaryotes Micromonas.</title>
        <authorList>
            <person name="Worden A.Z."/>
            <person name="Lee J.H."/>
            <person name="Mock T."/>
            <person name="Rouze P."/>
            <person name="Simmons M.P."/>
            <person name="Aerts A.L."/>
            <person name="Allen A.E."/>
            <person name="Cuvelier M.L."/>
            <person name="Derelle E."/>
            <person name="Everett M.V."/>
            <person name="Foulon E."/>
            <person name="Grimwood J."/>
            <person name="Gundlach H."/>
            <person name="Henrissat B."/>
            <person name="Napoli C."/>
            <person name="McDonald S.M."/>
            <person name="Parker M.S."/>
            <person name="Rombauts S."/>
            <person name="Salamov A."/>
            <person name="Von Dassow P."/>
            <person name="Badger J.H."/>
            <person name="Coutinho P.M."/>
            <person name="Demir E."/>
            <person name="Dubchak I."/>
            <person name="Gentemann C."/>
            <person name="Eikrem W."/>
            <person name="Gready J.E."/>
            <person name="John U."/>
            <person name="Lanier W."/>
            <person name="Lindquist E.A."/>
            <person name="Lucas S."/>
            <person name="Mayer K.F."/>
            <person name="Moreau H."/>
            <person name="Not F."/>
            <person name="Otillar R."/>
            <person name="Panaud O."/>
            <person name="Pangilinan J."/>
            <person name="Paulsen I."/>
            <person name="Piegu B."/>
            <person name="Poliakov A."/>
            <person name="Robbens S."/>
            <person name="Schmutz J."/>
            <person name="Toulza E."/>
            <person name="Wyss T."/>
            <person name="Zelensky A."/>
            <person name="Zhou K."/>
            <person name="Armbrust E.V."/>
            <person name="Bhattacharya D."/>
            <person name="Goodenough U.W."/>
            <person name="Van de Peer Y."/>
            <person name="Grigoriev I.V."/>
        </authorList>
    </citation>
    <scope>NUCLEOTIDE SEQUENCE [LARGE SCALE GENOMIC DNA]</scope>
    <source>
        <strain evidence="1 2">CCMP1545</strain>
    </source>
</reference>
<dbReference type="GeneID" id="9690224"/>
<accession>C1N9R8</accession>
<name>C1N9R8_MICPC</name>
<evidence type="ECO:0000313" key="1">
    <source>
        <dbReference type="EMBL" id="EEH51117.1"/>
    </source>
</evidence>
<dbReference type="RefSeq" id="XP_003064783.1">
    <property type="nucleotide sequence ID" value="XM_003064737.1"/>
</dbReference>
<dbReference type="Proteomes" id="UP000001876">
    <property type="component" value="Unassembled WGS sequence"/>
</dbReference>
<keyword evidence="2" id="KW-1185">Reference proteome</keyword>
<organism evidence="2">
    <name type="scientific">Micromonas pusilla (strain CCMP1545)</name>
    <name type="common">Picoplanktonic green alga</name>
    <dbReference type="NCBI Taxonomy" id="564608"/>
    <lineage>
        <taxon>Eukaryota</taxon>
        <taxon>Viridiplantae</taxon>
        <taxon>Chlorophyta</taxon>
        <taxon>Mamiellophyceae</taxon>
        <taxon>Mamiellales</taxon>
        <taxon>Mamiellaceae</taxon>
        <taxon>Micromonas</taxon>
    </lineage>
</organism>
<dbReference type="EMBL" id="GG663752">
    <property type="protein sequence ID" value="EEH51117.1"/>
    <property type="molecule type" value="Genomic_DNA"/>
</dbReference>
<sequence length="178" mass="19642">MASTNHASARLTRVFPRPIKTSGLRGCVRLQGVAPRQRQLAGSRILLLVSFQTPGAVITGPTYTISPKYSEVERAVIAKDEDADASYEDPDPDFAPRESALHANVRNPLTAAVSAVMPGNLVKDPAAKRLEEIEKRREVWHVRRMKGLLTLKDFPMTPDHAADDFSFVKEVRSRSPVA</sequence>
<dbReference type="AlphaFoldDB" id="C1N9R8"/>
<proteinExistence type="predicted"/>